<protein>
    <recommendedName>
        <fullName evidence="7">Lipoprotein</fullName>
    </recommendedName>
</protein>
<keyword evidence="2" id="KW-0732">Signal</keyword>
<dbReference type="Proteomes" id="UP000236262">
    <property type="component" value="Unassembled WGS sequence"/>
</dbReference>
<evidence type="ECO:0000256" key="2">
    <source>
        <dbReference type="SAM" id="SignalP"/>
    </source>
</evidence>
<evidence type="ECO:0000313" key="3">
    <source>
        <dbReference type="EMBL" id="AZA84649.1"/>
    </source>
</evidence>
<proteinExistence type="predicted"/>
<feature type="region of interest" description="Disordered" evidence="1">
    <location>
        <begin position="26"/>
        <end position="71"/>
    </location>
</feature>
<feature type="signal peptide" evidence="2">
    <location>
        <begin position="1"/>
        <end position="19"/>
    </location>
</feature>
<reference evidence="3 6" key="2">
    <citation type="submission" date="2018-11" db="EMBL/GenBank/DDBJ databases">
        <title>Proposal to divide the Flavobacteriaceae and reorganize its genera based on Amino Acid Identity values calculated from whole genome sequences.</title>
        <authorList>
            <person name="Nicholson A.C."/>
            <person name="Gulvik C.A."/>
            <person name="Whitney A.M."/>
            <person name="Humrighouse B.W."/>
            <person name="Bell M."/>
            <person name="Holmes B."/>
            <person name="Steigerwalt A.G."/>
            <person name="Villarma A."/>
            <person name="Sheth M."/>
            <person name="Batra D."/>
            <person name="Pryor J."/>
            <person name="Bernardet J.-F."/>
            <person name="Hugo C."/>
            <person name="Kampfer P."/>
            <person name="Newman J."/>
            <person name="McQuiston J.R."/>
        </authorList>
    </citation>
    <scope>NUCLEOTIDE SEQUENCE [LARGE SCALE GENOMIC DNA]</scope>
    <source>
        <strain evidence="3 6">KC_1864</strain>
    </source>
</reference>
<evidence type="ECO:0000313" key="5">
    <source>
        <dbReference type="Proteomes" id="UP000236262"/>
    </source>
</evidence>
<keyword evidence="6" id="KW-1185">Reference proteome</keyword>
<dbReference type="RefSeq" id="WP_103290314.1">
    <property type="nucleotide sequence ID" value="NZ_CP033924.1"/>
</dbReference>
<dbReference type="OrthoDB" id="1273918at2"/>
<reference evidence="4 5" key="1">
    <citation type="submission" date="2018-01" db="EMBL/GenBank/DDBJ databases">
        <title>Draft genome sequences of Chryseobacterium lactis NCTC11390, Chryseobacterium oncorhynchi 701B-08, and Chryseobacterium viscerum 687B-08.</title>
        <authorList>
            <person name="Jeong J.-J."/>
            <person name="Lee Y.J."/>
            <person name="Park B."/>
            <person name="Choi I.-G."/>
            <person name="Kim K.D."/>
        </authorList>
    </citation>
    <scope>NUCLEOTIDE SEQUENCE [LARGE SCALE GENOMIC DNA]</scope>
    <source>
        <strain evidence="4 5">NCTC11390</strain>
    </source>
</reference>
<name>A0A3G6RL89_CHRLC</name>
<dbReference type="KEGG" id="clac:EG342_23345"/>
<dbReference type="Proteomes" id="UP000279972">
    <property type="component" value="Chromosome"/>
</dbReference>
<gene>
    <name evidence="4" type="ORF">C1637_07375</name>
    <name evidence="3" type="ORF">EG342_23345</name>
</gene>
<feature type="chain" id="PRO_5043669015" description="Lipoprotein" evidence="2">
    <location>
        <begin position="20"/>
        <end position="71"/>
    </location>
</feature>
<evidence type="ECO:0000256" key="1">
    <source>
        <dbReference type="SAM" id="MobiDB-lite"/>
    </source>
</evidence>
<sequence length="71" mass="7769">MKKLWIGAVLGILFLGSCAQNKEKREEYKDAHDKDSLRNRMGDSAVANSEPAPATPNTSKSKTDSTTTKTK</sequence>
<evidence type="ECO:0008006" key="7">
    <source>
        <dbReference type="Google" id="ProtNLM"/>
    </source>
</evidence>
<evidence type="ECO:0000313" key="4">
    <source>
        <dbReference type="EMBL" id="PNW14769.1"/>
    </source>
</evidence>
<feature type="compositionally biased region" description="Basic and acidic residues" evidence="1">
    <location>
        <begin position="26"/>
        <end position="41"/>
    </location>
</feature>
<evidence type="ECO:0000313" key="6">
    <source>
        <dbReference type="Proteomes" id="UP000279972"/>
    </source>
</evidence>
<dbReference type="AlphaFoldDB" id="A0A3G6RL89"/>
<dbReference type="EMBL" id="CP033924">
    <property type="protein sequence ID" value="AZA84649.1"/>
    <property type="molecule type" value="Genomic_DNA"/>
</dbReference>
<feature type="compositionally biased region" description="Low complexity" evidence="1">
    <location>
        <begin position="58"/>
        <end position="71"/>
    </location>
</feature>
<dbReference type="PROSITE" id="PS51257">
    <property type="entry name" value="PROKAR_LIPOPROTEIN"/>
    <property type="match status" value="1"/>
</dbReference>
<organism evidence="4 5">
    <name type="scientific">Chryseobacterium lactis</name>
    <dbReference type="NCBI Taxonomy" id="1241981"/>
    <lineage>
        <taxon>Bacteria</taxon>
        <taxon>Pseudomonadati</taxon>
        <taxon>Bacteroidota</taxon>
        <taxon>Flavobacteriia</taxon>
        <taxon>Flavobacteriales</taxon>
        <taxon>Weeksellaceae</taxon>
        <taxon>Chryseobacterium group</taxon>
        <taxon>Chryseobacterium</taxon>
    </lineage>
</organism>
<dbReference type="EMBL" id="PPEH01000002">
    <property type="protein sequence ID" value="PNW14769.1"/>
    <property type="molecule type" value="Genomic_DNA"/>
</dbReference>
<accession>A0A3G6RL89</accession>